<sequence>MKLKKQQKSVFVQPLTWVSLSILIGSSISPLVNAQSFDQKDERRYIRCLERQSRNNQEIHCKRPAPEYPLSSSPLRYSEQQSYFNCLERQARRHKKLNCTRPIPQPQPPQKQQTQPDERTQLIQEANSFYNSGNYPLAEDKFRKLVKMYPKDAYIHYQLGNTLYREAKPEAAIDEYQEAIRLNSDYAVAHNAIGMIRASQDNWDEAINEYQKALNINPKYGDALKNLGEALWHQGKSSEAIAALEKARNVFKEQDDNDKIKSIDQLLEQVKHSRNN</sequence>
<protein>
    <submittedName>
        <fullName evidence="4">Tetratricopeptide repeat protein</fullName>
    </submittedName>
</protein>
<dbReference type="SMART" id="SM00028">
    <property type="entry name" value="TPR"/>
    <property type="match status" value="4"/>
</dbReference>
<feature type="chain" id="PRO_5035311181" evidence="3">
    <location>
        <begin position="35"/>
        <end position="276"/>
    </location>
</feature>
<dbReference type="Gene3D" id="1.25.40.10">
    <property type="entry name" value="Tetratricopeptide repeat domain"/>
    <property type="match status" value="2"/>
</dbReference>
<feature type="region of interest" description="Disordered" evidence="2">
    <location>
        <begin position="98"/>
        <end position="118"/>
    </location>
</feature>
<dbReference type="RefSeq" id="WP_198126185.1">
    <property type="nucleotide sequence ID" value="NZ_JAECZC010000040.1"/>
</dbReference>
<dbReference type="PANTHER" id="PTHR44809">
    <property type="match status" value="1"/>
</dbReference>
<keyword evidence="1" id="KW-0802">TPR repeat</keyword>
<keyword evidence="3" id="KW-0732">Signal</keyword>
<feature type="repeat" description="TPR" evidence="1">
    <location>
        <begin position="187"/>
        <end position="220"/>
    </location>
</feature>
<dbReference type="InterPro" id="IPR052943">
    <property type="entry name" value="TMTC_O-mannosyl-trnsfr"/>
</dbReference>
<dbReference type="InterPro" id="IPR019734">
    <property type="entry name" value="TPR_rpt"/>
</dbReference>
<comment type="caution">
    <text evidence="4">The sequence shown here is derived from an EMBL/GenBank/DDBJ whole genome shotgun (WGS) entry which is preliminary data.</text>
</comment>
<evidence type="ECO:0000256" key="2">
    <source>
        <dbReference type="SAM" id="MobiDB-lite"/>
    </source>
</evidence>
<name>A0A8J7HXR4_9NOST</name>
<dbReference type="AlphaFoldDB" id="A0A8J7HXR4"/>
<dbReference type="SUPFAM" id="SSF48452">
    <property type="entry name" value="TPR-like"/>
    <property type="match status" value="1"/>
</dbReference>
<evidence type="ECO:0000313" key="5">
    <source>
        <dbReference type="Proteomes" id="UP000632766"/>
    </source>
</evidence>
<keyword evidence="5" id="KW-1185">Reference proteome</keyword>
<dbReference type="PANTHER" id="PTHR44809:SF1">
    <property type="entry name" value="PROTEIN O-MANNOSYL-TRANSFERASE TMTC1"/>
    <property type="match status" value="1"/>
</dbReference>
<feature type="signal peptide" evidence="3">
    <location>
        <begin position="1"/>
        <end position="34"/>
    </location>
</feature>
<evidence type="ECO:0000256" key="3">
    <source>
        <dbReference type="SAM" id="SignalP"/>
    </source>
</evidence>
<dbReference type="PROSITE" id="PS50293">
    <property type="entry name" value="TPR_REGION"/>
    <property type="match status" value="1"/>
</dbReference>
<proteinExistence type="predicted"/>
<evidence type="ECO:0000256" key="1">
    <source>
        <dbReference type="PROSITE-ProRule" id="PRU00339"/>
    </source>
</evidence>
<dbReference type="InterPro" id="IPR011990">
    <property type="entry name" value="TPR-like_helical_dom_sf"/>
</dbReference>
<dbReference type="PROSITE" id="PS50005">
    <property type="entry name" value="TPR"/>
    <property type="match status" value="2"/>
</dbReference>
<reference evidence="4 5" key="1">
    <citation type="journal article" date="2021" name="Int. J. Syst. Evol. Microbiol.">
        <title>Amazonocrinis nigriterrae gen. nov., sp. nov., Atlanticothrix silvestris gen. nov., sp. nov. and Dendronalium phyllosphericum gen. nov., sp. nov., nostocacean cyanobacteria from Brazilian environments.</title>
        <authorList>
            <person name="Alvarenga D.O."/>
            <person name="Andreote A.P.D."/>
            <person name="Branco L.H.Z."/>
            <person name="Delbaje E."/>
            <person name="Cruz R.B."/>
            <person name="Varani A.M."/>
            <person name="Fiore M.F."/>
        </authorList>
    </citation>
    <scope>NUCLEOTIDE SEQUENCE [LARGE SCALE GENOMIC DNA]</scope>
    <source>
        <strain evidence="4 5">CENA67</strain>
    </source>
</reference>
<dbReference type="Pfam" id="PF13432">
    <property type="entry name" value="TPR_16"/>
    <property type="match status" value="1"/>
</dbReference>
<dbReference type="Proteomes" id="UP000632766">
    <property type="component" value="Unassembled WGS sequence"/>
</dbReference>
<organism evidence="4 5">
    <name type="scientific">Amazonocrinis nigriterrae CENA67</name>
    <dbReference type="NCBI Taxonomy" id="2794033"/>
    <lineage>
        <taxon>Bacteria</taxon>
        <taxon>Bacillati</taxon>
        <taxon>Cyanobacteriota</taxon>
        <taxon>Cyanophyceae</taxon>
        <taxon>Nostocales</taxon>
        <taxon>Nostocaceae</taxon>
        <taxon>Amazonocrinis</taxon>
        <taxon>Amazonocrinis nigriterrae</taxon>
    </lineage>
</organism>
<evidence type="ECO:0000313" key="4">
    <source>
        <dbReference type="EMBL" id="MBH8564339.1"/>
    </source>
</evidence>
<accession>A0A8J7HXR4</accession>
<dbReference type="EMBL" id="JAECZC010000040">
    <property type="protein sequence ID" value="MBH8564339.1"/>
    <property type="molecule type" value="Genomic_DNA"/>
</dbReference>
<dbReference type="Pfam" id="PF13424">
    <property type="entry name" value="TPR_12"/>
    <property type="match status" value="1"/>
</dbReference>
<feature type="repeat" description="TPR" evidence="1">
    <location>
        <begin position="153"/>
        <end position="186"/>
    </location>
</feature>
<gene>
    <name evidence="4" type="ORF">I8748_19470</name>
</gene>